<dbReference type="InterPro" id="IPR042566">
    <property type="entry name" value="L1_C"/>
</dbReference>
<dbReference type="EMBL" id="JANPWB010000009">
    <property type="protein sequence ID" value="KAJ1158428.1"/>
    <property type="molecule type" value="Genomic_DNA"/>
</dbReference>
<dbReference type="Proteomes" id="UP001066276">
    <property type="component" value="Chromosome 5"/>
</dbReference>
<gene>
    <name evidence="2" type="ORF">NDU88_011116</name>
</gene>
<dbReference type="AlphaFoldDB" id="A0AAV7S577"/>
<evidence type="ECO:0000313" key="3">
    <source>
        <dbReference type="Proteomes" id="UP001066276"/>
    </source>
</evidence>
<protein>
    <submittedName>
        <fullName evidence="2">Uncharacterized protein</fullName>
    </submittedName>
</protein>
<proteinExistence type="predicted"/>
<organism evidence="2 3">
    <name type="scientific">Pleurodeles waltl</name>
    <name type="common">Iberian ribbed newt</name>
    <dbReference type="NCBI Taxonomy" id="8319"/>
    <lineage>
        <taxon>Eukaryota</taxon>
        <taxon>Metazoa</taxon>
        <taxon>Chordata</taxon>
        <taxon>Craniata</taxon>
        <taxon>Vertebrata</taxon>
        <taxon>Euteleostomi</taxon>
        <taxon>Amphibia</taxon>
        <taxon>Batrachia</taxon>
        <taxon>Caudata</taxon>
        <taxon>Salamandroidea</taxon>
        <taxon>Salamandridae</taxon>
        <taxon>Pleurodelinae</taxon>
        <taxon>Pleurodeles</taxon>
    </lineage>
</organism>
<evidence type="ECO:0000256" key="1">
    <source>
        <dbReference type="SAM" id="MobiDB-lite"/>
    </source>
</evidence>
<feature type="region of interest" description="Disordered" evidence="1">
    <location>
        <begin position="116"/>
        <end position="170"/>
    </location>
</feature>
<evidence type="ECO:0000313" key="2">
    <source>
        <dbReference type="EMBL" id="KAJ1158428.1"/>
    </source>
</evidence>
<sequence>MVFPDYSKEVQSRRNTFLALKRKLRQVGMTYAMIFPARLRVISQGITLFFNTLQEVWSWIETQPVQDSWEVQAWQSLRTKRTKWKKRGPLGSPSPWPRRRSRPCAGRLKILVFGKGGLASPTSRGGSPIEREKNNGAALSNITTPSDPSDLSDSELEHPIVTPRTADDLL</sequence>
<keyword evidence="3" id="KW-1185">Reference proteome</keyword>
<accession>A0AAV7S577</accession>
<dbReference type="Gene3D" id="3.30.250.20">
    <property type="entry name" value="L1 transposable element, C-terminal domain"/>
    <property type="match status" value="1"/>
</dbReference>
<comment type="caution">
    <text evidence="2">The sequence shown here is derived from an EMBL/GenBank/DDBJ whole genome shotgun (WGS) entry which is preliminary data.</text>
</comment>
<reference evidence="2" key="1">
    <citation type="journal article" date="2022" name="bioRxiv">
        <title>Sequencing and chromosome-scale assembly of the giantPleurodeles waltlgenome.</title>
        <authorList>
            <person name="Brown T."/>
            <person name="Elewa A."/>
            <person name="Iarovenko S."/>
            <person name="Subramanian E."/>
            <person name="Araus A.J."/>
            <person name="Petzold A."/>
            <person name="Susuki M."/>
            <person name="Suzuki K.-i.T."/>
            <person name="Hayashi T."/>
            <person name="Toyoda A."/>
            <person name="Oliveira C."/>
            <person name="Osipova E."/>
            <person name="Leigh N.D."/>
            <person name="Simon A."/>
            <person name="Yun M.H."/>
        </authorList>
    </citation>
    <scope>NUCLEOTIDE SEQUENCE</scope>
    <source>
        <strain evidence="2">20211129_DDA</strain>
        <tissue evidence="2">Liver</tissue>
    </source>
</reference>
<name>A0AAV7S577_PLEWA</name>